<dbReference type="EMBL" id="JAVFWL010000002">
    <property type="protein sequence ID" value="KAK6738163.1"/>
    <property type="molecule type" value="Genomic_DNA"/>
</dbReference>
<dbReference type="PRINTS" id="PR00368">
    <property type="entry name" value="FADPNR"/>
</dbReference>
<dbReference type="Pfam" id="PF07992">
    <property type="entry name" value="Pyr_redox_2"/>
    <property type="match status" value="2"/>
</dbReference>
<keyword evidence="5" id="KW-0274">FAD</keyword>
<comment type="similarity">
    <text evidence="2">Belongs to the class-I pyridine nucleotide-disulfide oxidoreductase family. PYROXD1 subfamily.</text>
</comment>
<evidence type="ECO:0000313" key="8">
    <source>
        <dbReference type="Proteomes" id="UP001303046"/>
    </source>
</evidence>
<evidence type="ECO:0000259" key="6">
    <source>
        <dbReference type="Pfam" id="PF07992"/>
    </source>
</evidence>
<protein>
    <recommendedName>
        <fullName evidence="3">Pyridine nucleotide-disulfide oxidoreductase domain-containing protein 1</fullName>
    </recommendedName>
</protein>
<dbReference type="Gene3D" id="3.50.50.60">
    <property type="entry name" value="FAD/NAD(P)-binding domain"/>
    <property type="match status" value="4"/>
</dbReference>
<dbReference type="InterPro" id="IPR016156">
    <property type="entry name" value="FAD/NAD-linked_Rdtase_dimer_sf"/>
</dbReference>
<feature type="domain" description="FAD/NAD(P)-binding" evidence="6">
    <location>
        <begin position="270"/>
        <end position="384"/>
    </location>
</feature>
<gene>
    <name evidence="7" type="primary">Necator_chrII.g8130</name>
    <name evidence="7" type="ORF">RB195_020336</name>
</gene>
<dbReference type="Gene3D" id="3.30.390.30">
    <property type="match status" value="1"/>
</dbReference>
<proteinExistence type="inferred from homology"/>
<reference evidence="7 8" key="1">
    <citation type="submission" date="2023-08" db="EMBL/GenBank/DDBJ databases">
        <title>A Necator americanus chromosomal reference genome.</title>
        <authorList>
            <person name="Ilik V."/>
            <person name="Petrzelkova K.J."/>
            <person name="Pardy F."/>
            <person name="Fuh T."/>
            <person name="Niatou-Singa F.S."/>
            <person name="Gouil Q."/>
            <person name="Baker L."/>
            <person name="Ritchie M.E."/>
            <person name="Jex A.R."/>
            <person name="Gazzola D."/>
            <person name="Li H."/>
            <person name="Toshio Fujiwara R."/>
            <person name="Zhan B."/>
            <person name="Aroian R.V."/>
            <person name="Pafco B."/>
            <person name="Schwarz E.M."/>
        </authorList>
    </citation>
    <scope>NUCLEOTIDE SEQUENCE [LARGE SCALE GENOMIC DNA]</scope>
    <source>
        <strain evidence="7 8">Aroian</strain>
        <tissue evidence="7">Whole animal</tissue>
    </source>
</reference>
<dbReference type="PANTHER" id="PTHR43429">
    <property type="entry name" value="PYRIDINE NUCLEOTIDE-DISULFIDE OXIDOREDUCTASE DOMAIN-CONTAINING"/>
    <property type="match status" value="1"/>
</dbReference>
<dbReference type="InterPro" id="IPR036188">
    <property type="entry name" value="FAD/NAD-bd_sf"/>
</dbReference>
<dbReference type="InterPro" id="IPR023753">
    <property type="entry name" value="FAD/NAD-binding_dom"/>
</dbReference>
<accession>A0ABR1CIB4</accession>
<evidence type="ECO:0000256" key="2">
    <source>
        <dbReference type="ARBA" id="ARBA00008147"/>
    </source>
</evidence>
<dbReference type="InterPro" id="IPR050260">
    <property type="entry name" value="FAD-bd_OxRdtase"/>
</dbReference>
<dbReference type="Proteomes" id="UP001303046">
    <property type="component" value="Unassembled WGS sequence"/>
</dbReference>
<evidence type="ECO:0000256" key="5">
    <source>
        <dbReference type="ARBA" id="ARBA00022827"/>
    </source>
</evidence>
<evidence type="ECO:0000256" key="1">
    <source>
        <dbReference type="ARBA" id="ARBA00001974"/>
    </source>
</evidence>
<feature type="domain" description="FAD/NAD(P)-binding" evidence="6">
    <location>
        <begin position="39"/>
        <end position="223"/>
    </location>
</feature>
<dbReference type="PANTHER" id="PTHR43429:SF2">
    <property type="entry name" value="PYRIDINE NUCLEOTIDE-DISULFIDE OXIDOREDUCTASE DOMAIN-CONTAINING PROTEIN 1"/>
    <property type="match status" value="1"/>
</dbReference>
<name>A0ABR1CIB4_NECAM</name>
<keyword evidence="8" id="KW-1185">Reference proteome</keyword>
<comment type="caution">
    <text evidence="7">The sequence shown here is derived from an EMBL/GenBank/DDBJ whole genome shotgun (WGS) entry which is preliminary data.</text>
</comment>
<evidence type="ECO:0000256" key="3">
    <source>
        <dbReference type="ARBA" id="ARBA00018240"/>
    </source>
</evidence>
<sequence length="498" mass="55987">METLSNDIHNFNPTSMLTHTVIQRIDLFKLVKPTGEMIYVVVGGGIAGVSCTKRLLESLPESDDVVLVSASKRVKTVRQWRRIGHFTERFDVCEDETVSDDPRFSFIQADVSGWNYKKKELHLTNHSEPVKYDRLCIATGAAPITPFNNKKVLTIRDTESAEELQRRLKGAKHVAVVGNGGIATEVVFEMRGVAITWIIRDDSISSVFFNPAIAEFFQKRMEMGRTEGAKNAGVLKRLRYSLDNSVAKEDARNAAGCALGPDWISALSFEDNIQDRCVDVIRNAEVSDVKDEGDGLVLCLTNGNIIHCDFVIWATGVIPAVKVWKQNCNELKVSSADGGIVVDDALRTSIPDVYACGDVCSPEWSAPSEFWKQMRLWTQARQMGDYCGRSMIANGDIDTDFCFELFTHTTTFFGFKVVFLGDFKGEHQPEGWYTIERIIKDDQFVQCIMFNHKVVGAVLVGETDLEETIENLILNRTDLERIEDSFLDPEIDIEDYFD</sequence>
<evidence type="ECO:0000313" key="7">
    <source>
        <dbReference type="EMBL" id="KAK6738163.1"/>
    </source>
</evidence>
<organism evidence="7 8">
    <name type="scientific">Necator americanus</name>
    <name type="common">Human hookworm</name>
    <dbReference type="NCBI Taxonomy" id="51031"/>
    <lineage>
        <taxon>Eukaryota</taxon>
        <taxon>Metazoa</taxon>
        <taxon>Ecdysozoa</taxon>
        <taxon>Nematoda</taxon>
        <taxon>Chromadorea</taxon>
        <taxon>Rhabditida</taxon>
        <taxon>Rhabditina</taxon>
        <taxon>Rhabditomorpha</taxon>
        <taxon>Strongyloidea</taxon>
        <taxon>Ancylostomatidae</taxon>
        <taxon>Bunostominae</taxon>
        <taxon>Necator</taxon>
    </lineage>
</organism>
<keyword evidence="4" id="KW-0285">Flavoprotein</keyword>
<evidence type="ECO:0000256" key="4">
    <source>
        <dbReference type="ARBA" id="ARBA00022630"/>
    </source>
</evidence>
<comment type="cofactor">
    <cofactor evidence="1">
        <name>FAD</name>
        <dbReference type="ChEBI" id="CHEBI:57692"/>
    </cofactor>
</comment>
<dbReference type="SUPFAM" id="SSF51905">
    <property type="entry name" value="FAD/NAD(P)-binding domain"/>
    <property type="match status" value="1"/>
</dbReference>